<evidence type="ECO:0000313" key="1">
    <source>
        <dbReference type="EMBL" id="KAK3279805.1"/>
    </source>
</evidence>
<dbReference type="InterPro" id="IPR008775">
    <property type="entry name" value="Phytyl_CoA_dOase-like"/>
</dbReference>
<reference evidence="1 2" key="1">
    <citation type="journal article" date="2015" name="Genome Biol. Evol.">
        <title>Comparative Genomics of a Bacterivorous Green Alga Reveals Evolutionary Causalities and Consequences of Phago-Mixotrophic Mode of Nutrition.</title>
        <authorList>
            <person name="Burns J.A."/>
            <person name="Paasch A."/>
            <person name="Narechania A."/>
            <person name="Kim E."/>
        </authorList>
    </citation>
    <scope>NUCLEOTIDE SEQUENCE [LARGE SCALE GENOMIC DNA]</scope>
    <source>
        <strain evidence="1 2">PLY_AMNH</strain>
    </source>
</reference>
<sequence length="134" mass="14618">MLQALRAALIGLQENGCILRAGLIGLQENGCMLRALCAGLIGLQENGCIAPEAEAELQFDPVLATPGDLLLFGSFTPHRSDPNSSSNRRRALFLTFNALEEGEHRRDYYQNKKANMGKGRISLIEHFAGESADM</sequence>
<dbReference type="AlphaFoldDB" id="A0AAE0GKA6"/>
<proteinExistence type="predicted"/>
<dbReference type="Proteomes" id="UP001190700">
    <property type="component" value="Unassembled WGS sequence"/>
</dbReference>
<dbReference type="Pfam" id="PF05721">
    <property type="entry name" value="PhyH"/>
    <property type="match status" value="1"/>
</dbReference>
<accession>A0AAE0GKA6</accession>
<organism evidence="1 2">
    <name type="scientific">Cymbomonas tetramitiformis</name>
    <dbReference type="NCBI Taxonomy" id="36881"/>
    <lineage>
        <taxon>Eukaryota</taxon>
        <taxon>Viridiplantae</taxon>
        <taxon>Chlorophyta</taxon>
        <taxon>Pyramimonadophyceae</taxon>
        <taxon>Pyramimonadales</taxon>
        <taxon>Pyramimonadaceae</taxon>
        <taxon>Cymbomonas</taxon>
    </lineage>
</organism>
<evidence type="ECO:0008006" key="3">
    <source>
        <dbReference type="Google" id="ProtNLM"/>
    </source>
</evidence>
<evidence type="ECO:0000313" key="2">
    <source>
        <dbReference type="Proteomes" id="UP001190700"/>
    </source>
</evidence>
<name>A0AAE0GKA6_9CHLO</name>
<dbReference type="EMBL" id="LGRX02004664">
    <property type="protein sequence ID" value="KAK3279805.1"/>
    <property type="molecule type" value="Genomic_DNA"/>
</dbReference>
<comment type="caution">
    <text evidence="1">The sequence shown here is derived from an EMBL/GenBank/DDBJ whole genome shotgun (WGS) entry which is preliminary data.</text>
</comment>
<protein>
    <recommendedName>
        <fullName evidence="3">Phytanoyl-CoA dioxygenase</fullName>
    </recommendedName>
</protein>
<dbReference type="SUPFAM" id="SSF51197">
    <property type="entry name" value="Clavaminate synthase-like"/>
    <property type="match status" value="1"/>
</dbReference>
<dbReference type="Gene3D" id="2.60.120.620">
    <property type="entry name" value="q2cbj1_9rhob like domain"/>
    <property type="match status" value="1"/>
</dbReference>
<keyword evidence="2" id="KW-1185">Reference proteome</keyword>
<gene>
    <name evidence="1" type="ORF">CYMTET_12325</name>
</gene>